<dbReference type="EMBL" id="KE124900">
    <property type="protein sequence ID" value="EPB75483.1"/>
    <property type="molecule type" value="Genomic_DNA"/>
</dbReference>
<dbReference type="Gene3D" id="3.40.50.300">
    <property type="entry name" value="P-loop containing nucleotide triphosphate hydrolases"/>
    <property type="match status" value="1"/>
</dbReference>
<keyword evidence="4" id="KW-1185">Reference proteome</keyword>
<dbReference type="Pfam" id="PF00735">
    <property type="entry name" value="Septin"/>
    <property type="match status" value="1"/>
</dbReference>
<feature type="domain" description="Septin-type G" evidence="2">
    <location>
        <begin position="62"/>
        <end position="244"/>
    </location>
</feature>
<protein>
    <submittedName>
        <fullName evidence="3">Cell division protein</fullName>
    </submittedName>
</protein>
<proteinExistence type="predicted"/>
<dbReference type="PANTHER" id="PTHR18884">
    <property type="entry name" value="SEPTIN"/>
    <property type="match status" value="1"/>
</dbReference>
<accession>A0A0D6LWB5</accession>
<dbReference type="PROSITE" id="PS51719">
    <property type="entry name" value="G_SEPTIN"/>
    <property type="match status" value="1"/>
</dbReference>
<keyword evidence="3" id="KW-0132">Cell division</keyword>
<gene>
    <name evidence="3" type="ORF">ANCCEY_05443</name>
</gene>
<dbReference type="InterPro" id="IPR030379">
    <property type="entry name" value="G_SEPTIN_dom"/>
</dbReference>
<evidence type="ECO:0000256" key="1">
    <source>
        <dbReference type="SAM" id="MobiDB-lite"/>
    </source>
</evidence>
<evidence type="ECO:0000313" key="3">
    <source>
        <dbReference type="EMBL" id="EPB75483.1"/>
    </source>
</evidence>
<dbReference type="SUPFAM" id="SSF52540">
    <property type="entry name" value="P-loop containing nucleoside triphosphate hydrolases"/>
    <property type="match status" value="1"/>
</dbReference>
<dbReference type="AlphaFoldDB" id="A0A0D6LWB5"/>
<sequence>MADVEVKKPHTNLHPPPHAPPQPPPHASKPSKEPPAGRTLELNGHVGLDALPHQLVKKSVEAGFQFNLMCVGETGMGKTTLIESLFNMKLDFEPCSHELKTVELRTRAYEVAEGGIRVKLRLVETAGFGDQLDKDQSARVIVDYLEAQFERYLQEELKVRRTLNYFDDSRIHACLYFISPTGHGFIKLSIDVELLNTIRLQMTHKGYQTRSGPMATVQDLQRSFPCRKCRSAQKMLIIMNNLFV</sequence>
<evidence type="ECO:0000259" key="2">
    <source>
        <dbReference type="PROSITE" id="PS51719"/>
    </source>
</evidence>
<organism evidence="3 4">
    <name type="scientific">Ancylostoma ceylanicum</name>
    <dbReference type="NCBI Taxonomy" id="53326"/>
    <lineage>
        <taxon>Eukaryota</taxon>
        <taxon>Metazoa</taxon>
        <taxon>Ecdysozoa</taxon>
        <taxon>Nematoda</taxon>
        <taxon>Chromadorea</taxon>
        <taxon>Rhabditida</taxon>
        <taxon>Rhabditina</taxon>
        <taxon>Rhabditomorpha</taxon>
        <taxon>Strongyloidea</taxon>
        <taxon>Ancylostomatidae</taxon>
        <taxon>Ancylostomatinae</taxon>
        <taxon>Ancylostoma</taxon>
    </lineage>
</organism>
<dbReference type="InterPro" id="IPR027417">
    <property type="entry name" value="P-loop_NTPase"/>
</dbReference>
<evidence type="ECO:0000313" key="4">
    <source>
        <dbReference type="Proteomes" id="UP000054495"/>
    </source>
</evidence>
<dbReference type="GO" id="GO:0005525">
    <property type="term" value="F:GTP binding"/>
    <property type="evidence" value="ECO:0007669"/>
    <property type="project" value="InterPro"/>
</dbReference>
<name>A0A0D6LWB5_9BILA</name>
<dbReference type="Proteomes" id="UP000054495">
    <property type="component" value="Unassembled WGS sequence"/>
</dbReference>
<keyword evidence="3" id="KW-0131">Cell cycle</keyword>
<reference evidence="3 4" key="1">
    <citation type="submission" date="2013-05" db="EMBL/GenBank/DDBJ databases">
        <title>Draft genome of the parasitic nematode Anyclostoma ceylanicum.</title>
        <authorList>
            <person name="Mitreva M."/>
        </authorList>
    </citation>
    <scope>NUCLEOTIDE SEQUENCE [LARGE SCALE GENOMIC DNA]</scope>
</reference>
<feature type="compositionally biased region" description="Pro residues" evidence="1">
    <location>
        <begin position="14"/>
        <end position="27"/>
    </location>
</feature>
<feature type="region of interest" description="Disordered" evidence="1">
    <location>
        <begin position="1"/>
        <end position="38"/>
    </location>
</feature>
<dbReference type="GO" id="GO:0051301">
    <property type="term" value="P:cell division"/>
    <property type="evidence" value="ECO:0007669"/>
    <property type="project" value="UniProtKB-KW"/>
</dbReference>